<dbReference type="GO" id="GO:0003723">
    <property type="term" value="F:RNA binding"/>
    <property type="evidence" value="ECO:0007669"/>
    <property type="project" value="TreeGrafter"/>
</dbReference>
<proteinExistence type="predicted"/>
<dbReference type="Proteomes" id="UP001372338">
    <property type="component" value="Unassembled WGS sequence"/>
</dbReference>
<comment type="caution">
    <text evidence="3">The sequence shown here is derived from an EMBL/GenBank/DDBJ whole genome shotgun (WGS) entry which is preliminary data.</text>
</comment>
<feature type="domain" description="Xrn1 helical" evidence="2">
    <location>
        <begin position="19"/>
        <end position="82"/>
    </location>
</feature>
<keyword evidence="1" id="KW-0175">Coiled coil</keyword>
<reference evidence="3 4" key="1">
    <citation type="submission" date="2024-01" db="EMBL/GenBank/DDBJ databases">
        <title>The genomes of 5 underutilized Papilionoideae crops provide insights into root nodulation and disease resistanc.</title>
        <authorList>
            <person name="Yuan L."/>
        </authorList>
    </citation>
    <scope>NUCLEOTIDE SEQUENCE [LARGE SCALE GENOMIC DNA]</scope>
    <source>
        <strain evidence="3">ZHUSHIDOU_FW_LH</strain>
        <tissue evidence="3">Leaf</tissue>
    </source>
</reference>
<dbReference type="EMBL" id="JAYWIO010000006">
    <property type="protein sequence ID" value="KAK7256007.1"/>
    <property type="molecule type" value="Genomic_DNA"/>
</dbReference>
<dbReference type="PANTHER" id="PTHR12341">
    <property type="entry name" value="5'-&gt;3' EXORIBONUCLEASE"/>
    <property type="match status" value="1"/>
</dbReference>
<dbReference type="GO" id="GO:0000956">
    <property type="term" value="P:nuclear-transcribed mRNA catabolic process"/>
    <property type="evidence" value="ECO:0007669"/>
    <property type="project" value="TreeGrafter"/>
</dbReference>
<dbReference type="Pfam" id="PF17846">
    <property type="entry name" value="XRN_M"/>
    <property type="match status" value="1"/>
</dbReference>
<dbReference type="AlphaFoldDB" id="A0AAN9EEI7"/>
<protein>
    <recommendedName>
        <fullName evidence="2">Xrn1 helical domain-containing protein</fullName>
    </recommendedName>
</protein>
<feature type="coiled-coil region" evidence="1">
    <location>
        <begin position="16"/>
        <end position="43"/>
    </location>
</feature>
<evidence type="ECO:0000259" key="2">
    <source>
        <dbReference type="Pfam" id="PF17846"/>
    </source>
</evidence>
<dbReference type="GO" id="GO:0005634">
    <property type="term" value="C:nucleus"/>
    <property type="evidence" value="ECO:0007669"/>
    <property type="project" value="TreeGrafter"/>
</dbReference>
<accession>A0AAN9EEI7</accession>
<dbReference type="InterPro" id="IPR027073">
    <property type="entry name" value="5_3_exoribonuclease"/>
</dbReference>
<dbReference type="GO" id="GO:0004534">
    <property type="term" value="F:5'-3' RNA exonuclease activity"/>
    <property type="evidence" value="ECO:0007669"/>
    <property type="project" value="TreeGrafter"/>
</dbReference>
<evidence type="ECO:0000256" key="1">
    <source>
        <dbReference type="SAM" id="Coils"/>
    </source>
</evidence>
<name>A0AAN9EEI7_CROPI</name>
<keyword evidence="4" id="KW-1185">Reference proteome</keyword>
<evidence type="ECO:0000313" key="4">
    <source>
        <dbReference type="Proteomes" id="UP001372338"/>
    </source>
</evidence>
<evidence type="ECO:0000313" key="3">
    <source>
        <dbReference type="EMBL" id="KAK7256007.1"/>
    </source>
</evidence>
<sequence length="151" mass="17264">MVISFLPCPRVYYSSAFQVQDNKDELKAKLKEILREKSDAFNSDNRVEDKIKLGEPGWKERYYEEKFSAKTPEEREMIQKDVAYFGNTCFCSANHQYVMFLSAQATLYIMLDENFTAKETTLFVGLLNHGVLLVGYVAKGFSILSTTIGLS</sequence>
<gene>
    <name evidence="3" type="ORF">RIF29_29437</name>
</gene>
<dbReference type="InterPro" id="IPR041412">
    <property type="entry name" value="Xrn1_helical"/>
</dbReference>
<organism evidence="3 4">
    <name type="scientific">Crotalaria pallida</name>
    <name type="common">Smooth rattlebox</name>
    <name type="synonym">Crotalaria striata</name>
    <dbReference type="NCBI Taxonomy" id="3830"/>
    <lineage>
        <taxon>Eukaryota</taxon>
        <taxon>Viridiplantae</taxon>
        <taxon>Streptophyta</taxon>
        <taxon>Embryophyta</taxon>
        <taxon>Tracheophyta</taxon>
        <taxon>Spermatophyta</taxon>
        <taxon>Magnoliopsida</taxon>
        <taxon>eudicotyledons</taxon>
        <taxon>Gunneridae</taxon>
        <taxon>Pentapetalae</taxon>
        <taxon>rosids</taxon>
        <taxon>fabids</taxon>
        <taxon>Fabales</taxon>
        <taxon>Fabaceae</taxon>
        <taxon>Papilionoideae</taxon>
        <taxon>50 kb inversion clade</taxon>
        <taxon>genistoids sensu lato</taxon>
        <taxon>core genistoids</taxon>
        <taxon>Crotalarieae</taxon>
        <taxon>Crotalaria</taxon>
    </lineage>
</organism>
<dbReference type="PANTHER" id="PTHR12341:SF41">
    <property type="entry name" value="5'-3' EXORIBONUCLEASE 2"/>
    <property type="match status" value="1"/>
</dbReference>